<organism evidence="2 3">
    <name type="scientific">Sciurus carolinensis</name>
    <name type="common">Eastern gray squirrel</name>
    <dbReference type="NCBI Taxonomy" id="30640"/>
    <lineage>
        <taxon>Eukaryota</taxon>
        <taxon>Metazoa</taxon>
        <taxon>Chordata</taxon>
        <taxon>Craniata</taxon>
        <taxon>Vertebrata</taxon>
        <taxon>Euteleostomi</taxon>
        <taxon>Mammalia</taxon>
        <taxon>Eutheria</taxon>
        <taxon>Euarchontoglires</taxon>
        <taxon>Glires</taxon>
        <taxon>Rodentia</taxon>
        <taxon>Sciuromorpha</taxon>
        <taxon>Sciuridae</taxon>
        <taxon>Sciurinae</taxon>
        <taxon>Sciurini</taxon>
        <taxon>Sciurus</taxon>
    </lineage>
</organism>
<dbReference type="InterPro" id="IPR036910">
    <property type="entry name" value="HMG_box_dom_sf"/>
</dbReference>
<evidence type="ECO:0000313" key="3">
    <source>
        <dbReference type="Proteomes" id="UP001166674"/>
    </source>
</evidence>
<reference evidence="2" key="1">
    <citation type="submission" date="2020-03" db="EMBL/GenBank/DDBJ databases">
        <title>Studies in the Genomics of Life Span.</title>
        <authorList>
            <person name="Glass D."/>
        </authorList>
    </citation>
    <scope>NUCLEOTIDE SEQUENCE</scope>
    <source>
        <strain evidence="2">SUZIE</strain>
        <tissue evidence="2">Muscle</tissue>
    </source>
</reference>
<evidence type="ECO:0000313" key="2">
    <source>
        <dbReference type="EMBL" id="MBZ3876112.1"/>
    </source>
</evidence>
<dbReference type="Gene3D" id="1.10.30.10">
    <property type="entry name" value="High mobility group box domain"/>
    <property type="match status" value="1"/>
</dbReference>
<gene>
    <name evidence="2" type="ORF">SUZIE_136310</name>
</gene>
<keyword evidence="3" id="KW-1185">Reference proteome</keyword>
<feature type="region of interest" description="Disordered" evidence="1">
    <location>
        <begin position="1"/>
        <end position="96"/>
    </location>
</feature>
<accession>A0AA41MQC5</accession>
<protein>
    <submittedName>
        <fullName evidence="2">High mobility group protein B1</fullName>
    </submittedName>
</protein>
<dbReference type="SUPFAM" id="SSF47095">
    <property type="entry name" value="HMG-box"/>
    <property type="match status" value="1"/>
</dbReference>
<dbReference type="Proteomes" id="UP001166674">
    <property type="component" value="Unassembled WGS sequence"/>
</dbReference>
<feature type="compositionally biased region" description="Acidic residues" evidence="1">
    <location>
        <begin position="70"/>
        <end position="96"/>
    </location>
</feature>
<name>A0AA41MQC5_SCICA</name>
<dbReference type="AlphaFoldDB" id="A0AA41MQC5"/>
<evidence type="ECO:0000256" key="1">
    <source>
        <dbReference type="SAM" id="MobiDB-lite"/>
    </source>
</evidence>
<feature type="compositionally biased region" description="Basic and acidic residues" evidence="1">
    <location>
        <begin position="1"/>
        <end position="25"/>
    </location>
</feature>
<sequence>MSAKEKGKTEDMAKADKARYEREMKTYIPPKGRQKRKYEKDIAACRAKGKSDAAKKGDVKTEKSKKKKEEEEDEEDEEDEEEEEYEDEDEEDDDDE</sequence>
<feature type="compositionally biased region" description="Basic and acidic residues" evidence="1">
    <location>
        <begin position="38"/>
        <end position="62"/>
    </location>
</feature>
<proteinExistence type="predicted"/>
<comment type="caution">
    <text evidence="2">The sequence shown here is derived from an EMBL/GenBank/DDBJ whole genome shotgun (WGS) entry which is preliminary data.</text>
</comment>
<dbReference type="EMBL" id="JAATJV010265300">
    <property type="protein sequence ID" value="MBZ3876112.1"/>
    <property type="molecule type" value="Genomic_DNA"/>
</dbReference>